<keyword evidence="3" id="KW-1185">Reference proteome</keyword>
<dbReference type="Pfam" id="PF21747">
    <property type="entry name" value="YpoC"/>
    <property type="match status" value="1"/>
</dbReference>
<dbReference type="RefSeq" id="WP_173661095.1">
    <property type="nucleotide sequence ID" value="NZ_JAOUSE010000007.1"/>
</dbReference>
<dbReference type="InterPro" id="IPR048427">
    <property type="entry name" value="YpoC"/>
</dbReference>
<gene>
    <name evidence="2" type="ORF">OEV82_04225</name>
</gene>
<protein>
    <recommendedName>
        <fullName evidence="1">YpoC-like domain-containing protein</fullName>
    </recommendedName>
</protein>
<reference evidence="2 3" key="1">
    <citation type="submission" date="2022-10" db="EMBL/GenBank/DDBJ databases">
        <title>Description of Fervidibacillus gen. nov. in the family Fervidibacillaceae fam. nov. with two species, Fervidibacillus albus sp. nov., and Fervidibacillus halotolerans sp. nov., isolated from tidal flat sediments.</title>
        <authorList>
            <person name="Kwon K.K."/>
            <person name="Yang S.-H."/>
        </authorList>
    </citation>
    <scope>NUCLEOTIDE SEQUENCE [LARGE SCALE GENOMIC DNA]</scope>
    <source>
        <strain evidence="2 3">DSM 23332</strain>
    </source>
</reference>
<evidence type="ECO:0000259" key="1">
    <source>
        <dbReference type="Pfam" id="PF21747"/>
    </source>
</evidence>
<dbReference type="EMBL" id="JAOUSE010000007">
    <property type="protein sequence ID" value="MCU9593664.1"/>
    <property type="molecule type" value="Genomic_DNA"/>
</dbReference>
<comment type="caution">
    <text evidence="2">The sequence shown here is derived from an EMBL/GenBank/DDBJ whole genome shotgun (WGS) entry which is preliminary data.</text>
</comment>
<accession>A0ABT2WDA5</accession>
<name>A0ABT2WDA5_9BACI</name>
<feature type="domain" description="YpoC-like" evidence="1">
    <location>
        <begin position="51"/>
        <end position="158"/>
    </location>
</feature>
<evidence type="ECO:0000313" key="2">
    <source>
        <dbReference type="EMBL" id="MCU9593664.1"/>
    </source>
</evidence>
<proteinExistence type="predicted"/>
<organism evidence="2 3">
    <name type="scientific">Pallidibacillus thermolactis</name>
    <dbReference type="NCBI Taxonomy" id="251051"/>
    <lineage>
        <taxon>Bacteria</taxon>
        <taxon>Bacillati</taxon>
        <taxon>Bacillota</taxon>
        <taxon>Bacilli</taxon>
        <taxon>Bacillales</taxon>
        <taxon>Bacillaceae</taxon>
        <taxon>Pallidibacillus</taxon>
    </lineage>
</organism>
<evidence type="ECO:0000313" key="3">
    <source>
        <dbReference type="Proteomes" id="UP001208656"/>
    </source>
</evidence>
<sequence length="163" mass="19529">MNYQMKKSDPLYHPLFFIDTEEPKDFFPDENVYYKSSDMKHRLYPWNTPDESVKDLISQWHDLNSIICHNFKQRQKDMIQRKMVKALSLFMKLLFWSNGSPVTLNNLKKDLGNLSIKPINIVDRLSFIMEKPSLYPSFLQLSELFVEQHKAYYRNKVMVAKKE</sequence>
<dbReference type="Proteomes" id="UP001208656">
    <property type="component" value="Unassembled WGS sequence"/>
</dbReference>